<proteinExistence type="predicted"/>
<keyword evidence="4" id="KW-1185">Reference proteome</keyword>
<reference evidence="3 4" key="1">
    <citation type="submission" date="2018-04" db="EMBL/GenBank/DDBJ databases">
        <authorList>
            <person name="Zhang X."/>
            <person name="Yuan J."/>
            <person name="Li F."/>
            <person name="Xiang J."/>
        </authorList>
    </citation>
    <scope>NUCLEOTIDE SEQUENCE [LARGE SCALE GENOMIC DNA]</scope>
    <source>
        <tissue evidence="3">Muscle</tissue>
    </source>
</reference>
<reference evidence="3 4" key="2">
    <citation type="submission" date="2019-01" db="EMBL/GenBank/DDBJ databases">
        <title>The decoding of complex shrimp genome reveals the adaptation for benthos swimmer, frequently molting mechanism and breeding impact on genome.</title>
        <authorList>
            <person name="Sun Y."/>
            <person name="Gao Y."/>
            <person name="Yu Y."/>
        </authorList>
    </citation>
    <scope>NUCLEOTIDE SEQUENCE [LARGE SCALE GENOMIC DNA]</scope>
    <source>
        <tissue evidence="3">Muscle</tissue>
    </source>
</reference>
<gene>
    <name evidence="3" type="ORF">C7M84_019084</name>
</gene>
<organism evidence="3 4">
    <name type="scientific">Penaeus vannamei</name>
    <name type="common">Whiteleg shrimp</name>
    <name type="synonym">Litopenaeus vannamei</name>
    <dbReference type="NCBI Taxonomy" id="6689"/>
    <lineage>
        <taxon>Eukaryota</taxon>
        <taxon>Metazoa</taxon>
        <taxon>Ecdysozoa</taxon>
        <taxon>Arthropoda</taxon>
        <taxon>Crustacea</taxon>
        <taxon>Multicrustacea</taxon>
        <taxon>Malacostraca</taxon>
        <taxon>Eumalacostraca</taxon>
        <taxon>Eucarida</taxon>
        <taxon>Decapoda</taxon>
        <taxon>Dendrobranchiata</taxon>
        <taxon>Penaeoidea</taxon>
        <taxon>Penaeidae</taxon>
        <taxon>Penaeus</taxon>
    </lineage>
</organism>
<evidence type="ECO:0000313" key="4">
    <source>
        <dbReference type="Proteomes" id="UP000283509"/>
    </source>
</evidence>
<feature type="signal peptide" evidence="2">
    <location>
        <begin position="1"/>
        <end position="26"/>
    </location>
</feature>
<evidence type="ECO:0000256" key="1">
    <source>
        <dbReference type="SAM" id="Phobius"/>
    </source>
</evidence>
<dbReference type="AlphaFoldDB" id="A0A3R7P7E4"/>
<feature type="transmembrane region" description="Helical" evidence="1">
    <location>
        <begin position="78"/>
        <end position="96"/>
    </location>
</feature>
<feature type="chain" id="PRO_5018538831" evidence="2">
    <location>
        <begin position="27"/>
        <end position="393"/>
    </location>
</feature>
<keyword evidence="1" id="KW-0472">Membrane</keyword>
<keyword evidence="1" id="KW-0812">Transmembrane</keyword>
<sequence length="393" mass="43709">MRAGSPAKTRLLAVSISFLLLRPLVTFRSSSLPSSSFHALLLTLKSPFPPPALLIPSPVLLLPSAFSFHYLHSPSFLLFRPLLLLLPVFIFIPPFNLTSHPLSSLSPYPVPFSSFLLSLLSPFLPPSPSPSLSSSFIPLSPTFLNFVPSLLSPFLPLFPFSALPSFLPLSQLSYLYPSLLSSFLPPFPLPVPYFLPFPRFPSSILPLPQLSYLYPFPHLPFHSHFPFSSLLSSFLPLSPTSLPKSPFPFPFPPFPRNRLRPHSPIFLSSLLSLPPFFSTLPLPLPSSTLPFPYHIPSLHSHSLRSSPPSLTLPQIVCDHILQRTFLFQRSLSFPFPLFPSPLFLPPLYLSPFILTAPCCGNPVVEEFRKFSSRLIPTNQGGARGSSCRGFRVY</sequence>
<accession>A0A3R7P7E4</accession>
<dbReference type="Proteomes" id="UP000283509">
    <property type="component" value="Unassembled WGS sequence"/>
</dbReference>
<keyword evidence="2" id="KW-0732">Signal</keyword>
<protein>
    <submittedName>
        <fullName evidence="3">Uncharacterized protein</fullName>
    </submittedName>
</protein>
<dbReference type="EMBL" id="QCYY01003503">
    <property type="protein sequence ID" value="ROT63036.1"/>
    <property type="molecule type" value="Genomic_DNA"/>
</dbReference>
<keyword evidence="1" id="KW-1133">Transmembrane helix</keyword>
<name>A0A3R7P7E4_PENVA</name>
<evidence type="ECO:0000256" key="2">
    <source>
        <dbReference type="SAM" id="SignalP"/>
    </source>
</evidence>
<comment type="caution">
    <text evidence="3">The sequence shown here is derived from an EMBL/GenBank/DDBJ whole genome shotgun (WGS) entry which is preliminary data.</text>
</comment>
<evidence type="ECO:0000313" key="3">
    <source>
        <dbReference type="EMBL" id="ROT63036.1"/>
    </source>
</evidence>